<dbReference type="Proteomes" id="UP001199106">
    <property type="component" value="Unassembled WGS sequence"/>
</dbReference>
<dbReference type="AlphaFoldDB" id="A0AAD4I8E9"/>
<organism evidence="1 2">
    <name type="scientific">Alternaria panax</name>
    <dbReference type="NCBI Taxonomy" id="48097"/>
    <lineage>
        <taxon>Eukaryota</taxon>
        <taxon>Fungi</taxon>
        <taxon>Dikarya</taxon>
        <taxon>Ascomycota</taxon>
        <taxon>Pezizomycotina</taxon>
        <taxon>Dothideomycetes</taxon>
        <taxon>Pleosporomycetidae</taxon>
        <taxon>Pleosporales</taxon>
        <taxon>Pleosporineae</taxon>
        <taxon>Pleosporaceae</taxon>
        <taxon>Alternaria</taxon>
        <taxon>Alternaria sect. Panax</taxon>
    </lineage>
</organism>
<dbReference type="EMBL" id="JAANER010000004">
    <property type="protein sequence ID" value="KAG9190032.1"/>
    <property type="molecule type" value="Genomic_DNA"/>
</dbReference>
<accession>A0AAD4I8E9</accession>
<proteinExistence type="predicted"/>
<name>A0AAD4I8E9_9PLEO</name>
<reference evidence="1" key="1">
    <citation type="submission" date="2021-07" db="EMBL/GenBank/DDBJ databases">
        <title>Genome Resource of American Ginseng Black Spot Pathogen Alternaria panax.</title>
        <authorList>
            <person name="Qiu C."/>
            <person name="Wang W."/>
            <person name="Liu Z."/>
        </authorList>
    </citation>
    <scope>NUCLEOTIDE SEQUENCE</scope>
    <source>
        <strain evidence="1">BNCC115425</strain>
    </source>
</reference>
<protein>
    <submittedName>
        <fullName evidence="1">Uncharacterized protein</fullName>
    </submittedName>
</protein>
<sequence>MVIITVTMGFRKSRLLAAGAISALISLSLFATRSNVIGDLADAPDLPFMIKQDSIHPEYDTVSKRNYDMRVLTSIRNPVGFYNSIDVENTGPQIMNPTLLELPRGSEHDFLVIARLFVVETEINGVKYQLSRQVAMFANMTYNGAQRPTLTAGKWFKLVAQDYAGPEHHCKHQPHIDKFIGPEDMKLF</sequence>
<keyword evidence="2" id="KW-1185">Reference proteome</keyword>
<comment type="caution">
    <text evidence="1">The sequence shown here is derived from an EMBL/GenBank/DDBJ whole genome shotgun (WGS) entry which is preliminary data.</text>
</comment>
<evidence type="ECO:0000313" key="2">
    <source>
        <dbReference type="Proteomes" id="UP001199106"/>
    </source>
</evidence>
<evidence type="ECO:0000313" key="1">
    <source>
        <dbReference type="EMBL" id="KAG9190032.1"/>
    </source>
</evidence>
<gene>
    <name evidence="1" type="ORF">G6011_08120</name>
</gene>